<evidence type="ECO:0000256" key="2">
    <source>
        <dbReference type="ARBA" id="ARBA00022475"/>
    </source>
</evidence>
<evidence type="ECO:0000256" key="6">
    <source>
        <dbReference type="RuleBase" id="RU366058"/>
    </source>
</evidence>
<accession>A0AA42DKQ0</accession>
<feature type="transmembrane region" description="Helical" evidence="6">
    <location>
        <begin position="12"/>
        <end position="31"/>
    </location>
</feature>
<dbReference type="Pfam" id="PF09335">
    <property type="entry name" value="VTT_dom"/>
    <property type="match status" value="1"/>
</dbReference>
<comment type="caution">
    <text evidence="8">The sequence shown here is derived from an EMBL/GenBank/DDBJ whole genome shotgun (WGS) entry which is preliminary data.</text>
</comment>
<dbReference type="AlphaFoldDB" id="A0AA42DKQ0"/>
<evidence type="ECO:0000256" key="1">
    <source>
        <dbReference type="ARBA" id="ARBA00004651"/>
    </source>
</evidence>
<dbReference type="GO" id="GO:0005886">
    <property type="term" value="C:plasma membrane"/>
    <property type="evidence" value="ECO:0007669"/>
    <property type="project" value="UniProtKB-SubCell"/>
</dbReference>
<feature type="transmembrane region" description="Helical" evidence="6">
    <location>
        <begin position="140"/>
        <end position="162"/>
    </location>
</feature>
<evidence type="ECO:0000256" key="5">
    <source>
        <dbReference type="ARBA" id="ARBA00023136"/>
    </source>
</evidence>
<feature type="transmembrane region" description="Helical" evidence="6">
    <location>
        <begin position="90"/>
        <end position="110"/>
    </location>
</feature>
<organism evidence="8 9">
    <name type="scientific">Holtiella tumoricola</name>
    <dbReference type="NCBI Taxonomy" id="3018743"/>
    <lineage>
        <taxon>Bacteria</taxon>
        <taxon>Bacillati</taxon>
        <taxon>Bacillota</taxon>
        <taxon>Clostridia</taxon>
        <taxon>Lachnospirales</taxon>
        <taxon>Cellulosilyticaceae</taxon>
        <taxon>Holtiella</taxon>
    </lineage>
</organism>
<dbReference type="RefSeq" id="WP_271011308.1">
    <property type="nucleotide sequence ID" value="NZ_JAQIFT010000016.1"/>
</dbReference>
<dbReference type="EMBL" id="JAQIFT010000016">
    <property type="protein sequence ID" value="MDA3730799.1"/>
    <property type="molecule type" value="Genomic_DNA"/>
</dbReference>
<comment type="similarity">
    <text evidence="6">Belongs to the TVP38/TMEM64 family.</text>
</comment>
<dbReference type="PANTHER" id="PTHR12677:SF49">
    <property type="entry name" value="TVP38_TMEM64 FAMILY MEMBRANE PROTEIN"/>
    <property type="match status" value="1"/>
</dbReference>
<keyword evidence="5 6" id="KW-0472">Membrane</keyword>
<feature type="domain" description="VTT" evidence="7">
    <location>
        <begin position="70"/>
        <end position="186"/>
    </location>
</feature>
<name>A0AA42DKQ0_9FIRM</name>
<dbReference type="Proteomes" id="UP001169242">
    <property type="component" value="Unassembled WGS sequence"/>
</dbReference>
<sequence>MCTNTTLTKKFINSSSMIGLLLTMVFLVYGFKTGIFTSPEHLSAFIKHIGIWGPIIFVIIQIIQVVIPIIPGGISCVAGVILFGPLYGFLYNYLGIVMGSIIVFGLARYYGTPFIQNLVSQNTYNKYIGWLDKGRHFDKWFALAIFLPVAPDDFLCMLAGLTQMSYRRFIAIIILGKPASLLVYSLGLTALLQSLMHML</sequence>
<evidence type="ECO:0000259" key="7">
    <source>
        <dbReference type="Pfam" id="PF09335"/>
    </source>
</evidence>
<evidence type="ECO:0000313" key="8">
    <source>
        <dbReference type="EMBL" id="MDA3730799.1"/>
    </source>
</evidence>
<dbReference type="InterPro" id="IPR032816">
    <property type="entry name" value="VTT_dom"/>
</dbReference>
<evidence type="ECO:0000313" key="9">
    <source>
        <dbReference type="Proteomes" id="UP001169242"/>
    </source>
</evidence>
<keyword evidence="3 6" id="KW-0812">Transmembrane</keyword>
<keyword evidence="2 6" id="KW-1003">Cell membrane</keyword>
<gene>
    <name evidence="8" type="ORF">PBV87_04705</name>
</gene>
<keyword evidence="9" id="KW-1185">Reference proteome</keyword>
<protein>
    <recommendedName>
        <fullName evidence="6">TVP38/TMEM64 family membrane protein</fullName>
    </recommendedName>
</protein>
<evidence type="ECO:0000256" key="3">
    <source>
        <dbReference type="ARBA" id="ARBA00022692"/>
    </source>
</evidence>
<keyword evidence="4 6" id="KW-1133">Transmembrane helix</keyword>
<feature type="transmembrane region" description="Helical" evidence="6">
    <location>
        <begin position="51"/>
        <end position="83"/>
    </location>
</feature>
<feature type="transmembrane region" description="Helical" evidence="6">
    <location>
        <begin position="169"/>
        <end position="192"/>
    </location>
</feature>
<proteinExistence type="inferred from homology"/>
<dbReference type="PANTHER" id="PTHR12677">
    <property type="entry name" value="GOLGI APPARATUS MEMBRANE PROTEIN TVP38-RELATED"/>
    <property type="match status" value="1"/>
</dbReference>
<reference evidence="8" key="1">
    <citation type="journal article" date="2023" name="Int. J. Syst. Evol. Microbiol.">
        <title>&lt;i&gt;Holtiella tumoricola&lt;/i&gt; gen. nov. sp. nov., isolated from a human clinical sample.</title>
        <authorList>
            <person name="Allen-Vercoe E."/>
            <person name="Daigneault M.C."/>
            <person name="Vancuren S.J."/>
            <person name="Cochrane K."/>
            <person name="O'Neal L.L."/>
            <person name="Sankaranarayanan K."/>
            <person name="Lawson P.A."/>
        </authorList>
    </citation>
    <scope>NUCLEOTIDE SEQUENCE</scope>
    <source>
        <strain evidence="8">CC70A</strain>
    </source>
</reference>
<dbReference type="InterPro" id="IPR015414">
    <property type="entry name" value="TMEM64"/>
</dbReference>
<evidence type="ECO:0000256" key="4">
    <source>
        <dbReference type="ARBA" id="ARBA00022989"/>
    </source>
</evidence>
<comment type="subcellular location">
    <subcellularLocation>
        <location evidence="1 6">Cell membrane</location>
        <topology evidence="1 6">Multi-pass membrane protein</topology>
    </subcellularLocation>
</comment>